<dbReference type="Proteomes" id="UP000239539">
    <property type="component" value="Unassembled WGS sequence"/>
</dbReference>
<organism evidence="3 4">
    <name type="scientific">Alteromonas gracilis</name>
    <dbReference type="NCBI Taxonomy" id="1479524"/>
    <lineage>
        <taxon>Bacteria</taxon>
        <taxon>Pseudomonadati</taxon>
        <taxon>Pseudomonadota</taxon>
        <taxon>Gammaproteobacteria</taxon>
        <taxon>Alteromonadales</taxon>
        <taxon>Alteromonadaceae</taxon>
        <taxon>Alteromonas/Salinimonas group</taxon>
        <taxon>Alteromonas</taxon>
    </lineage>
</organism>
<reference evidence="4" key="1">
    <citation type="journal article" date="2020" name="Int. J. Syst. Evol. Microbiol.">
        <title>Alteromonas alba sp. nov., a marine bacterium isolated from the seawater of the West Pacific Ocean.</title>
        <authorList>
            <person name="Sun C."/>
            <person name="Wu Y.-H."/>
            <person name="Xamxidin M."/>
            <person name="Cheng H."/>
            <person name="Xu X.-W."/>
        </authorList>
    </citation>
    <scope>NUCLEOTIDE SEQUENCE [LARGE SCALE GENOMIC DNA]</scope>
    <source>
        <strain evidence="4">9a2</strain>
    </source>
</reference>
<proteinExistence type="predicted"/>
<comment type="caution">
    <text evidence="3">The sequence shown here is derived from an EMBL/GenBank/DDBJ whole genome shotgun (WGS) entry which is preliminary data.</text>
</comment>
<dbReference type="InterPro" id="IPR057707">
    <property type="entry name" value="DUF7947"/>
</dbReference>
<protein>
    <submittedName>
        <fullName evidence="3">Uncharacterized protein</fullName>
    </submittedName>
</protein>
<dbReference type="RefSeq" id="WP_105930150.1">
    <property type="nucleotide sequence ID" value="NZ_CP145482.2"/>
</dbReference>
<feature type="domain" description="DUF7946" evidence="1">
    <location>
        <begin position="9"/>
        <end position="165"/>
    </location>
</feature>
<dbReference type="InterPro" id="IPR057706">
    <property type="entry name" value="DUF7946"/>
</dbReference>
<dbReference type="Pfam" id="PF25678">
    <property type="entry name" value="DUF7946"/>
    <property type="match status" value="1"/>
</dbReference>
<sequence>MASPKIIKFKISYHHGDANDGRLDMYDASVSLQGFAKALSITTHALLNEGEVKKHGNKVSGAKIYIHPSRKGSFEELIAIAVEHPIATSIGTSIVANVFYDLLKWTWSKTLELDYSPETPHVKRLDERIEPFIGEMEEALEIPLEQAHKPIKQCEDMAIVIKRQQVGNVIRLDSQTLKSVSIRTNPNLETGIVGNVTRYNILSPFGRFYDDKLERTVSFKLEDEVTSAQKQLLTWSMHHAQNGNGGKIKLNVKRVTSAKGVLKRYLVYKVESAES</sequence>
<keyword evidence="4" id="KW-1185">Reference proteome</keyword>
<accession>A0ABX5CRF5</accession>
<evidence type="ECO:0000259" key="1">
    <source>
        <dbReference type="Pfam" id="PF25678"/>
    </source>
</evidence>
<evidence type="ECO:0000313" key="3">
    <source>
        <dbReference type="EMBL" id="PRO70037.1"/>
    </source>
</evidence>
<dbReference type="Pfam" id="PF25679">
    <property type="entry name" value="DUF7947"/>
    <property type="match status" value="1"/>
</dbReference>
<feature type="domain" description="DUF7947" evidence="2">
    <location>
        <begin position="192"/>
        <end position="270"/>
    </location>
</feature>
<gene>
    <name evidence="3" type="ORF">C6Y39_04585</name>
</gene>
<evidence type="ECO:0000313" key="4">
    <source>
        <dbReference type="Proteomes" id="UP000239539"/>
    </source>
</evidence>
<name>A0ABX5CRF5_9ALTE</name>
<dbReference type="EMBL" id="PVNO01000011">
    <property type="protein sequence ID" value="PRO70037.1"/>
    <property type="molecule type" value="Genomic_DNA"/>
</dbReference>
<evidence type="ECO:0000259" key="2">
    <source>
        <dbReference type="Pfam" id="PF25679"/>
    </source>
</evidence>